<proteinExistence type="predicted"/>
<protein>
    <submittedName>
        <fullName evidence="1">Unplaced genomic scaffold K443scaffold_166, whole genome shotgun sequence</fullName>
    </submittedName>
</protein>
<dbReference type="HOGENOM" id="CLU_2922945_0_0_1"/>
<organism evidence="1 2">
    <name type="scientific">Laccaria amethystina LaAM-08-1</name>
    <dbReference type="NCBI Taxonomy" id="1095629"/>
    <lineage>
        <taxon>Eukaryota</taxon>
        <taxon>Fungi</taxon>
        <taxon>Dikarya</taxon>
        <taxon>Basidiomycota</taxon>
        <taxon>Agaricomycotina</taxon>
        <taxon>Agaricomycetes</taxon>
        <taxon>Agaricomycetidae</taxon>
        <taxon>Agaricales</taxon>
        <taxon>Agaricineae</taxon>
        <taxon>Hydnangiaceae</taxon>
        <taxon>Laccaria</taxon>
    </lineage>
</organism>
<dbReference type="Proteomes" id="UP000054477">
    <property type="component" value="Unassembled WGS sequence"/>
</dbReference>
<sequence>MLTFQGRFNGYVVLYPLVTSSSFFSRCRCDLKNRVFGTTGRGRCTVTLKFARGNIEWKQDE</sequence>
<keyword evidence="2" id="KW-1185">Reference proteome</keyword>
<reference evidence="2" key="2">
    <citation type="submission" date="2015-01" db="EMBL/GenBank/DDBJ databases">
        <title>Evolutionary Origins and Diversification of the Mycorrhizal Mutualists.</title>
        <authorList>
            <consortium name="DOE Joint Genome Institute"/>
            <consortium name="Mycorrhizal Genomics Consortium"/>
            <person name="Kohler A."/>
            <person name="Kuo A."/>
            <person name="Nagy L.G."/>
            <person name="Floudas D."/>
            <person name="Copeland A."/>
            <person name="Barry K.W."/>
            <person name="Cichocki N."/>
            <person name="Veneault-Fourrey C."/>
            <person name="LaButti K."/>
            <person name="Lindquist E.A."/>
            <person name="Lipzen A."/>
            <person name="Lundell T."/>
            <person name="Morin E."/>
            <person name="Murat C."/>
            <person name="Riley R."/>
            <person name="Ohm R."/>
            <person name="Sun H."/>
            <person name="Tunlid A."/>
            <person name="Henrissat B."/>
            <person name="Grigoriev I.V."/>
            <person name="Hibbett D.S."/>
            <person name="Martin F."/>
        </authorList>
    </citation>
    <scope>NUCLEOTIDE SEQUENCE [LARGE SCALE GENOMIC DNA]</scope>
    <source>
        <strain evidence="2">LaAM-08-1</strain>
    </source>
</reference>
<accession>A0A0C9XHJ3</accession>
<evidence type="ECO:0000313" key="1">
    <source>
        <dbReference type="EMBL" id="KIJ97136.1"/>
    </source>
</evidence>
<dbReference type="EMBL" id="KN838701">
    <property type="protein sequence ID" value="KIJ97136.1"/>
    <property type="molecule type" value="Genomic_DNA"/>
</dbReference>
<reference evidence="1 2" key="1">
    <citation type="submission" date="2014-04" db="EMBL/GenBank/DDBJ databases">
        <authorList>
            <consortium name="DOE Joint Genome Institute"/>
            <person name="Kuo A."/>
            <person name="Kohler A."/>
            <person name="Nagy L.G."/>
            <person name="Floudas D."/>
            <person name="Copeland A."/>
            <person name="Barry K.W."/>
            <person name="Cichocki N."/>
            <person name="Veneault-Fourrey C."/>
            <person name="LaButti K."/>
            <person name="Lindquist E.A."/>
            <person name="Lipzen A."/>
            <person name="Lundell T."/>
            <person name="Morin E."/>
            <person name="Murat C."/>
            <person name="Sun H."/>
            <person name="Tunlid A."/>
            <person name="Henrissat B."/>
            <person name="Grigoriev I.V."/>
            <person name="Hibbett D.S."/>
            <person name="Martin F."/>
            <person name="Nordberg H.P."/>
            <person name="Cantor M.N."/>
            <person name="Hua S.X."/>
        </authorList>
    </citation>
    <scope>NUCLEOTIDE SEQUENCE [LARGE SCALE GENOMIC DNA]</scope>
    <source>
        <strain evidence="1 2">LaAM-08-1</strain>
    </source>
</reference>
<name>A0A0C9XHJ3_9AGAR</name>
<gene>
    <name evidence="1" type="ORF">K443DRAFT_259359</name>
</gene>
<dbReference type="AlphaFoldDB" id="A0A0C9XHJ3"/>
<evidence type="ECO:0000313" key="2">
    <source>
        <dbReference type="Proteomes" id="UP000054477"/>
    </source>
</evidence>